<protein>
    <submittedName>
        <fullName evidence="1">Nuclear transport factor 2 family protein</fullName>
    </submittedName>
</protein>
<name>A0A6I2MMG2_9FLAO</name>
<dbReference type="RefSeq" id="WP_154365429.1">
    <property type="nucleotide sequence ID" value="NZ_WKJH01000004.1"/>
</dbReference>
<reference evidence="1 2" key="1">
    <citation type="submission" date="2019-11" db="EMBL/GenBank/DDBJ databases">
        <title>Maribacter lutea sp. nov., a marine bacterium isolated from intertidal sand.</title>
        <authorList>
            <person name="Liu A."/>
        </authorList>
    </citation>
    <scope>NUCLEOTIDE SEQUENCE [LARGE SCALE GENOMIC DNA]</scope>
    <source>
        <strain evidence="1 2">RZ05</strain>
    </source>
</reference>
<sequence length="309" mass="36038">MKKVTILSFILFMAYGYSQKKKNGNIYLEHPALEMVDQMQQAWMAGDDAKVANFLSDDFKSYYGSNVNKDRKGQDKEAFLKQVKSLPEMLSYVSLKPTEGAYPDAIEYKESGTWVQTWDHMKAIHNKTGVKLDMPFHRLYKLDDDGKINTLINYYENRMFWEIGESQTDRKNGTIYNHHDNINSVRRMMGAFENSDFETAYSFLDEDCRFISLELPEGETMDLQQIKKRNEGIWQAYEFNSIDVIGYPDYLEYDLGDAKVVQSWWKFRLTRKSDGKKLTLPAMYIHDFNDEGKIVSSSAYLSTKILDSK</sequence>
<evidence type="ECO:0000313" key="1">
    <source>
        <dbReference type="EMBL" id="MRX64017.1"/>
    </source>
</evidence>
<dbReference type="AlphaFoldDB" id="A0A6I2MMG2"/>
<evidence type="ECO:0000313" key="2">
    <source>
        <dbReference type="Proteomes" id="UP000443153"/>
    </source>
</evidence>
<dbReference type="InterPro" id="IPR032710">
    <property type="entry name" value="NTF2-like_dom_sf"/>
</dbReference>
<proteinExistence type="predicted"/>
<organism evidence="1 2">
    <name type="scientific">Maribacter luteus</name>
    <dbReference type="NCBI Taxonomy" id="2594478"/>
    <lineage>
        <taxon>Bacteria</taxon>
        <taxon>Pseudomonadati</taxon>
        <taxon>Bacteroidota</taxon>
        <taxon>Flavobacteriia</taxon>
        <taxon>Flavobacteriales</taxon>
        <taxon>Flavobacteriaceae</taxon>
        <taxon>Maribacter</taxon>
    </lineage>
</organism>
<dbReference type="OrthoDB" id="793359at2"/>
<comment type="caution">
    <text evidence="1">The sequence shown here is derived from an EMBL/GenBank/DDBJ whole genome shotgun (WGS) entry which is preliminary data.</text>
</comment>
<gene>
    <name evidence="1" type="ORF">GJ691_07525</name>
</gene>
<dbReference type="Gene3D" id="3.10.450.50">
    <property type="match status" value="2"/>
</dbReference>
<dbReference type="Proteomes" id="UP000443153">
    <property type="component" value="Unassembled WGS sequence"/>
</dbReference>
<dbReference type="EMBL" id="WKJH01000004">
    <property type="protein sequence ID" value="MRX64017.1"/>
    <property type="molecule type" value="Genomic_DNA"/>
</dbReference>
<keyword evidence="2" id="KW-1185">Reference proteome</keyword>
<dbReference type="SUPFAM" id="SSF54427">
    <property type="entry name" value="NTF2-like"/>
    <property type="match status" value="2"/>
</dbReference>
<accession>A0A6I2MMG2</accession>